<evidence type="ECO:0000259" key="7">
    <source>
        <dbReference type="PROSITE" id="PS50850"/>
    </source>
</evidence>
<feature type="compositionally biased region" description="Basic and acidic residues" evidence="5">
    <location>
        <begin position="1"/>
        <end position="12"/>
    </location>
</feature>
<dbReference type="Proteomes" id="UP000676310">
    <property type="component" value="Unassembled WGS sequence"/>
</dbReference>
<dbReference type="GO" id="GO:0022857">
    <property type="term" value="F:transmembrane transporter activity"/>
    <property type="evidence" value="ECO:0007669"/>
    <property type="project" value="InterPro"/>
</dbReference>
<dbReference type="EMBL" id="CAJRGZ010000017">
    <property type="protein sequence ID" value="CAG5155792.1"/>
    <property type="molecule type" value="Genomic_DNA"/>
</dbReference>
<dbReference type="PRINTS" id="PR01036">
    <property type="entry name" value="TCRTETB"/>
</dbReference>
<dbReference type="InterPro" id="IPR011701">
    <property type="entry name" value="MFS"/>
</dbReference>
<accession>A0A8J2MYP6</accession>
<feature type="region of interest" description="Disordered" evidence="5">
    <location>
        <begin position="1"/>
        <end position="41"/>
    </location>
</feature>
<evidence type="ECO:0000256" key="4">
    <source>
        <dbReference type="ARBA" id="ARBA00023136"/>
    </source>
</evidence>
<evidence type="ECO:0000256" key="5">
    <source>
        <dbReference type="SAM" id="MobiDB-lite"/>
    </source>
</evidence>
<feature type="transmembrane region" description="Helical" evidence="6">
    <location>
        <begin position="340"/>
        <end position="360"/>
    </location>
</feature>
<dbReference type="SUPFAM" id="SSF103473">
    <property type="entry name" value="MFS general substrate transporter"/>
    <property type="match status" value="1"/>
</dbReference>
<keyword evidence="4 6" id="KW-0472">Membrane</keyword>
<keyword evidence="3 6" id="KW-1133">Transmembrane helix</keyword>
<feature type="transmembrane region" description="Helical" evidence="6">
    <location>
        <begin position="479"/>
        <end position="498"/>
    </location>
</feature>
<feature type="transmembrane region" description="Helical" evidence="6">
    <location>
        <begin position="79"/>
        <end position="100"/>
    </location>
</feature>
<dbReference type="GeneID" id="67015437"/>
<keyword evidence="9" id="KW-1185">Reference proteome</keyword>
<feature type="transmembrane region" description="Helical" evidence="6">
    <location>
        <begin position="112"/>
        <end position="135"/>
    </location>
</feature>
<comment type="subcellular location">
    <subcellularLocation>
        <location evidence="1">Membrane</location>
        <topology evidence="1">Multi-pass membrane protein</topology>
    </subcellularLocation>
</comment>
<dbReference type="PROSITE" id="PS50850">
    <property type="entry name" value="MFS"/>
    <property type="match status" value="1"/>
</dbReference>
<dbReference type="Gene3D" id="1.20.1720.10">
    <property type="entry name" value="Multidrug resistance protein D"/>
    <property type="match status" value="1"/>
</dbReference>
<evidence type="ECO:0000313" key="9">
    <source>
        <dbReference type="Proteomes" id="UP000676310"/>
    </source>
</evidence>
<sequence>MMTRSRDLEKAIHPTVSSPSSTKSRDEHGDCNGENPEISSPTVDRINDRLVRLNNQHGAIWASPTDSSDPYNWQPLRKFIIGTIFSFGQLIPIMSASMIAPSLPAIASDLAISASTAQITMSVFFLGMAFAPFLIASASEVWGRKPVWIICNAWYVVWNALCPVGRNTGLMIVGRFMAGAGASVGVTLNGPVMADMYGENERGKSLAMVSLLPFLGPALGPIVGGLVTHSIHWSWIFWIMSIFNAVILILGFVWIRESYTPVLLRRKALAEGGNVPTAKAERVRIAQHLLRPVRILMERPIIWLNALTATLSFAVYTLMLSTYASLWIEKYGQSEFVSSLHYMSIAIGATICGQLGGRIMDCSYRYLIKRTGSKGVPEFRIPYMVPGMIIMPAGLFWYGWSAERTLHWIMVDVGVIIFTLGSFIVNQATIAYMIEEFGQFAASAGAGVRSVSYGLAFVFPIFAPNLYNTLGYGWGNSTLAFVTVGLGLPACAVLWWWGDRIRALGRST</sequence>
<feature type="transmembrane region" description="Helical" evidence="6">
    <location>
        <begin position="233"/>
        <end position="255"/>
    </location>
</feature>
<evidence type="ECO:0000256" key="3">
    <source>
        <dbReference type="ARBA" id="ARBA00022989"/>
    </source>
</evidence>
<dbReference type="RefSeq" id="XP_043167380.1">
    <property type="nucleotide sequence ID" value="XM_043311445.1"/>
</dbReference>
<evidence type="ECO:0000256" key="6">
    <source>
        <dbReference type="SAM" id="Phobius"/>
    </source>
</evidence>
<feature type="transmembrane region" description="Helical" evidence="6">
    <location>
        <begin position="446"/>
        <end position="467"/>
    </location>
</feature>
<evidence type="ECO:0000313" key="8">
    <source>
        <dbReference type="EMBL" id="CAG5155792.1"/>
    </source>
</evidence>
<reference evidence="8" key="1">
    <citation type="submission" date="2021-05" db="EMBL/GenBank/DDBJ databases">
        <authorList>
            <person name="Stam R."/>
        </authorList>
    </citation>
    <scope>NUCLEOTIDE SEQUENCE</scope>
    <source>
        <strain evidence="8">CS162</strain>
    </source>
</reference>
<comment type="caution">
    <text evidence="8">The sequence shown here is derived from an EMBL/GenBank/DDBJ whole genome shotgun (WGS) entry which is preliminary data.</text>
</comment>
<dbReference type="Pfam" id="PF07690">
    <property type="entry name" value="MFS_1"/>
    <property type="match status" value="1"/>
</dbReference>
<name>A0A8J2MYP6_9PLEO</name>
<evidence type="ECO:0000256" key="1">
    <source>
        <dbReference type="ARBA" id="ARBA00004141"/>
    </source>
</evidence>
<dbReference type="PANTHER" id="PTHR23502">
    <property type="entry name" value="MAJOR FACILITATOR SUPERFAMILY"/>
    <property type="match status" value="1"/>
</dbReference>
<dbReference type="InterPro" id="IPR020846">
    <property type="entry name" value="MFS_dom"/>
</dbReference>
<gene>
    <name evidence="8" type="ORF">ALTATR162_LOCUS3837</name>
</gene>
<dbReference type="OrthoDB" id="6770063at2759"/>
<evidence type="ECO:0000256" key="2">
    <source>
        <dbReference type="ARBA" id="ARBA00022692"/>
    </source>
</evidence>
<feature type="transmembrane region" description="Helical" evidence="6">
    <location>
        <begin position="301"/>
        <end position="328"/>
    </location>
</feature>
<keyword evidence="2 6" id="KW-0812">Transmembrane</keyword>
<dbReference type="GO" id="GO:0016020">
    <property type="term" value="C:membrane"/>
    <property type="evidence" value="ECO:0007669"/>
    <property type="project" value="UniProtKB-SubCell"/>
</dbReference>
<organism evidence="8 9">
    <name type="scientific">Alternaria atra</name>
    <dbReference type="NCBI Taxonomy" id="119953"/>
    <lineage>
        <taxon>Eukaryota</taxon>
        <taxon>Fungi</taxon>
        <taxon>Dikarya</taxon>
        <taxon>Ascomycota</taxon>
        <taxon>Pezizomycotina</taxon>
        <taxon>Dothideomycetes</taxon>
        <taxon>Pleosporomycetidae</taxon>
        <taxon>Pleosporales</taxon>
        <taxon>Pleosporineae</taxon>
        <taxon>Pleosporaceae</taxon>
        <taxon>Alternaria</taxon>
        <taxon>Alternaria sect. Ulocladioides</taxon>
    </lineage>
</organism>
<protein>
    <recommendedName>
        <fullName evidence="7">Major facilitator superfamily (MFS) profile domain-containing protein</fullName>
    </recommendedName>
</protein>
<feature type="transmembrane region" description="Helical" evidence="6">
    <location>
        <begin position="206"/>
        <end position="227"/>
    </location>
</feature>
<feature type="transmembrane region" description="Helical" evidence="6">
    <location>
        <begin position="381"/>
        <end position="400"/>
    </location>
</feature>
<dbReference type="PANTHER" id="PTHR23502:SF60">
    <property type="entry name" value="MAJOR FACILITATOR SUPERFAMILY (MFS) PROFILE DOMAIN-CONTAINING PROTEIN-RELATED"/>
    <property type="match status" value="1"/>
</dbReference>
<proteinExistence type="predicted"/>
<feature type="domain" description="Major facilitator superfamily (MFS) profile" evidence="7">
    <location>
        <begin position="81"/>
        <end position="502"/>
    </location>
</feature>
<dbReference type="AlphaFoldDB" id="A0A8J2MYP6"/>
<dbReference type="CDD" id="cd17323">
    <property type="entry name" value="MFS_Tpo1_MDR_like"/>
    <property type="match status" value="1"/>
</dbReference>
<dbReference type="InterPro" id="IPR036259">
    <property type="entry name" value="MFS_trans_sf"/>
</dbReference>